<proteinExistence type="predicted"/>
<sequence>MRKTVSKTRSSLCPTCCAFKICDIIKSSCTGCLIIQTGKKQYQILNLDSNLAPQNLPANCLEVTKSRKSPFCVVKEFTFGF</sequence>
<evidence type="ECO:0000313" key="1">
    <source>
        <dbReference type="EMBL" id="JAE11478.1"/>
    </source>
</evidence>
<accession>A0A0A9FT46</accession>
<reference evidence="1" key="2">
    <citation type="journal article" date="2015" name="Data Brief">
        <title>Shoot transcriptome of the giant reed, Arundo donax.</title>
        <authorList>
            <person name="Barrero R.A."/>
            <person name="Guerrero F.D."/>
            <person name="Moolhuijzen P."/>
            <person name="Goolsby J.A."/>
            <person name="Tidwell J."/>
            <person name="Bellgard S.E."/>
            <person name="Bellgard M.I."/>
        </authorList>
    </citation>
    <scope>NUCLEOTIDE SEQUENCE</scope>
    <source>
        <tissue evidence="1">Shoot tissue taken approximately 20 cm above the soil surface</tissue>
    </source>
</reference>
<dbReference type="EMBL" id="GBRH01186418">
    <property type="protein sequence ID" value="JAE11478.1"/>
    <property type="molecule type" value="Transcribed_RNA"/>
</dbReference>
<protein>
    <submittedName>
        <fullName evidence="1">Uncharacterized protein</fullName>
    </submittedName>
</protein>
<dbReference type="AlphaFoldDB" id="A0A0A9FT46"/>
<name>A0A0A9FT46_ARUDO</name>
<reference evidence="1" key="1">
    <citation type="submission" date="2014-09" db="EMBL/GenBank/DDBJ databases">
        <authorList>
            <person name="Magalhaes I.L.F."/>
            <person name="Oliveira U."/>
            <person name="Santos F.R."/>
            <person name="Vidigal T.H.D.A."/>
            <person name="Brescovit A.D."/>
            <person name="Santos A.J."/>
        </authorList>
    </citation>
    <scope>NUCLEOTIDE SEQUENCE</scope>
    <source>
        <tissue evidence="1">Shoot tissue taken approximately 20 cm above the soil surface</tissue>
    </source>
</reference>
<organism evidence="1">
    <name type="scientific">Arundo donax</name>
    <name type="common">Giant reed</name>
    <name type="synonym">Donax arundinaceus</name>
    <dbReference type="NCBI Taxonomy" id="35708"/>
    <lineage>
        <taxon>Eukaryota</taxon>
        <taxon>Viridiplantae</taxon>
        <taxon>Streptophyta</taxon>
        <taxon>Embryophyta</taxon>
        <taxon>Tracheophyta</taxon>
        <taxon>Spermatophyta</taxon>
        <taxon>Magnoliopsida</taxon>
        <taxon>Liliopsida</taxon>
        <taxon>Poales</taxon>
        <taxon>Poaceae</taxon>
        <taxon>PACMAD clade</taxon>
        <taxon>Arundinoideae</taxon>
        <taxon>Arundineae</taxon>
        <taxon>Arundo</taxon>
    </lineage>
</organism>